<dbReference type="EMBL" id="HBIO01022949">
    <property type="protein sequence ID" value="CAE0472771.1"/>
    <property type="molecule type" value="Transcribed_RNA"/>
</dbReference>
<evidence type="ECO:0000256" key="1">
    <source>
        <dbReference type="SAM" id="MobiDB-lite"/>
    </source>
</evidence>
<name>A0A7S3QCI5_9STRA</name>
<gene>
    <name evidence="3" type="ORF">CDEB00056_LOCUS17624</name>
</gene>
<feature type="domain" description="Helicase-associated" evidence="2">
    <location>
        <begin position="540"/>
        <end position="602"/>
    </location>
</feature>
<evidence type="ECO:0000313" key="3">
    <source>
        <dbReference type="EMBL" id="CAE0472771.1"/>
    </source>
</evidence>
<proteinExistence type="predicted"/>
<protein>
    <recommendedName>
        <fullName evidence="2">Helicase-associated domain-containing protein</fullName>
    </recommendedName>
</protein>
<dbReference type="PANTHER" id="PTHR33418:SF1">
    <property type="entry name" value="HELICASE-ASSOCIATED DOMAIN-CONTAINING PROTEIN"/>
    <property type="match status" value="1"/>
</dbReference>
<feature type="region of interest" description="Disordered" evidence="1">
    <location>
        <begin position="56"/>
        <end position="114"/>
    </location>
</feature>
<dbReference type="InterPro" id="IPR005114">
    <property type="entry name" value="Helicase_assoc"/>
</dbReference>
<organism evidence="3">
    <name type="scientific">Chaetoceros debilis</name>
    <dbReference type="NCBI Taxonomy" id="122233"/>
    <lineage>
        <taxon>Eukaryota</taxon>
        <taxon>Sar</taxon>
        <taxon>Stramenopiles</taxon>
        <taxon>Ochrophyta</taxon>
        <taxon>Bacillariophyta</taxon>
        <taxon>Coscinodiscophyceae</taxon>
        <taxon>Chaetocerotophycidae</taxon>
        <taxon>Chaetocerotales</taxon>
        <taxon>Chaetocerotaceae</taxon>
        <taxon>Chaetoceros</taxon>
    </lineage>
</organism>
<sequence>MTNHDDGSKNTSLSSQTAPSVSASVLLNYTNSTITKDNADAASTLVTELSRASQFKCTTTNSNDSRRTNPIPLSSSTSTSTSVSTPLLSLPLTSVNGNDGEHRTSSRKRGRHDLTQASVSCKVVEYSDTAGGANTPHNNLNEHVNANVNINVNTSVSRIREPSIINSWLSNLDNLRKYRDKTGAFDFPEDGFDNDDIGTSGTSTWNANTNIPKYLNLKRWVREQRQQYRSYILGHNTEMSEEKMKLLSNIGFLFDSVQTTTRTAINEISRTSNITCAYKTADVRNASTTASASAVGELGLSSVSSNKRQRLETDKTNKKWVEMFAVLQTYHATHGHCDVIKPKLKRQKIGVSGGSNSRSIGSDRNMNEISPKLTQIPIGAAALQPPGIDAITANTNRNSKYMVDNDKALFNWVTIQRSEYRKLKKGAPNRLTAQRMQKLHDLGFNFSKRKEYLRWPDRLEQLRQYKVKHGHLNISVTDVELGEFVGRTRVEYAKYIDGNKKVGMNEERVRELTTLGFIFSAGKRRPRIKDKGGQLMVAQKRTWNERFEELVKYKSKHGHCLVPQQSRAGLGEWVHKQRTNYKLLRAGKKSPMRAEMALKLTEEGFVFDASRHRKRTSSSTNRNKAALDEQDQQQRQQQDVPLHAPMDLSIDNNVLMEFQR</sequence>
<evidence type="ECO:0000259" key="2">
    <source>
        <dbReference type="Pfam" id="PF03457"/>
    </source>
</evidence>
<reference evidence="3" key="1">
    <citation type="submission" date="2021-01" db="EMBL/GenBank/DDBJ databases">
        <authorList>
            <person name="Corre E."/>
            <person name="Pelletier E."/>
            <person name="Niang G."/>
            <person name="Scheremetjew M."/>
            <person name="Finn R."/>
            <person name="Kale V."/>
            <person name="Holt S."/>
            <person name="Cochrane G."/>
            <person name="Meng A."/>
            <person name="Brown T."/>
            <person name="Cohen L."/>
        </authorList>
    </citation>
    <scope>NUCLEOTIDE SEQUENCE</scope>
    <source>
        <strain evidence="3">MM31A-1</strain>
    </source>
</reference>
<feature type="compositionally biased region" description="Low complexity" evidence="1">
    <location>
        <begin position="58"/>
        <end position="95"/>
    </location>
</feature>
<feature type="compositionally biased region" description="Polar residues" evidence="1">
    <location>
        <begin position="9"/>
        <end position="20"/>
    </location>
</feature>
<feature type="domain" description="Helicase-associated" evidence="2">
    <location>
        <begin position="167"/>
        <end position="252"/>
    </location>
</feature>
<feature type="region of interest" description="Disordered" evidence="1">
    <location>
        <begin position="1"/>
        <end position="20"/>
    </location>
</feature>
<dbReference type="Gene3D" id="6.10.140.530">
    <property type="match status" value="3"/>
</dbReference>
<dbReference type="AlphaFoldDB" id="A0A7S3QCI5"/>
<feature type="domain" description="Helicase-associated" evidence="2">
    <location>
        <begin position="454"/>
        <end position="517"/>
    </location>
</feature>
<dbReference type="Pfam" id="PF03457">
    <property type="entry name" value="HA"/>
    <property type="match status" value="3"/>
</dbReference>
<feature type="region of interest" description="Disordered" evidence="1">
    <location>
        <begin position="610"/>
        <end position="646"/>
    </location>
</feature>
<dbReference type="PANTHER" id="PTHR33418">
    <property type="entry name" value="HELICASE-ASSOCIATED"/>
    <property type="match status" value="1"/>
</dbReference>
<accession>A0A7S3QCI5</accession>